<dbReference type="AlphaFoldDB" id="A0A8T0EEJ5"/>
<evidence type="ECO:0000313" key="3">
    <source>
        <dbReference type="EMBL" id="KAF8771522.1"/>
    </source>
</evidence>
<keyword evidence="4" id="KW-1185">Reference proteome</keyword>
<evidence type="ECO:0000313" key="4">
    <source>
        <dbReference type="Proteomes" id="UP000807504"/>
    </source>
</evidence>
<evidence type="ECO:0000259" key="2">
    <source>
        <dbReference type="PROSITE" id="PS50144"/>
    </source>
</evidence>
<dbReference type="Proteomes" id="UP000807504">
    <property type="component" value="Unassembled WGS sequence"/>
</dbReference>
<feature type="domain" description="BTB" evidence="1">
    <location>
        <begin position="326"/>
        <end position="393"/>
    </location>
</feature>
<dbReference type="Gene3D" id="3.30.710.10">
    <property type="entry name" value="Potassium Channel Kv1.1, Chain A"/>
    <property type="match status" value="1"/>
</dbReference>
<dbReference type="CDD" id="cd18186">
    <property type="entry name" value="BTB_POZ_ZBTB_KLHL-like"/>
    <property type="match status" value="1"/>
</dbReference>
<dbReference type="SMART" id="SM00225">
    <property type="entry name" value="BTB"/>
    <property type="match status" value="1"/>
</dbReference>
<protein>
    <submittedName>
        <fullName evidence="3">Speckle-type POZ protein like</fullName>
    </submittedName>
</protein>
<sequence>MEKHAYVFRWIIENSPYCWHKKGFWFDSPVFTVNSMGKSRWRLRFYPRGNKNVTDFSPVYLRRENNDDGPENVILSFDISYLAENGSPIRTQKIEEHCFPRSHGYGIEEILTREELFRNKKVILCCKMWNIEGTSSEGGYTSVTTKIGKASNSFVWDIKDFLNLTPDEERMTVIKSASTDIQQLSLKFFVMEGLGCEENLCVKATSSNEKIRIRDFKLFIMDATGGKIKCNLGEHAICTINTLYHFPMIFSKRQLMQKKNQYLSDNTLRLFCELSYSTGIILEEFNSKDTCLNELKPFEGDLSPSERHIPNALSGLDCLYHHQIMCDVRLRTETEAFPCHRIILSAASPVFRSMFTNPMKEEASEFVDIPDLEDGIVQRMLPYLYTGTLEDLDWESASKLYAAADKYQIIPLKDKCVSFLKTNISVANACEALVLADFHQDNELKRDIQNFILDNSSNIISSNNWSKLMGKNIELAAETMHLKWLNE</sequence>
<feature type="domain" description="MATH" evidence="2">
    <location>
        <begin position="5"/>
        <end position="135"/>
    </location>
</feature>
<dbReference type="SUPFAM" id="SSF54695">
    <property type="entry name" value="POZ domain"/>
    <property type="match status" value="1"/>
</dbReference>
<dbReference type="InterPro" id="IPR008974">
    <property type="entry name" value="TRAF-like"/>
</dbReference>
<name>A0A8T0EEJ5_ARGBR</name>
<gene>
    <name evidence="3" type="ORF">HNY73_018931</name>
</gene>
<dbReference type="InterPro" id="IPR011333">
    <property type="entry name" value="SKP1/BTB/POZ_sf"/>
</dbReference>
<dbReference type="Pfam" id="PF00651">
    <property type="entry name" value="BTB"/>
    <property type="match status" value="1"/>
</dbReference>
<reference evidence="3" key="1">
    <citation type="journal article" date="2020" name="bioRxiv">
        <title>Chromosome-level reference genome of the European wasp spider Argiope bruennichi: a resource for studies on range expansion and evolutionary adaptation.</title>
        <authorList>
            <person name="Sheffer M.M."/>
            <person name="Hoppe A."/>
            <person name="Krehenwinkel H."/>
            <person name="Uhl G."/>
            <person name="Kuss A.W."/>
            <person name="Jensen L."/>
            <person name="Jensen C."/>
            <person name="Gillespie R.G."/>
            <person name="Hoff K.J."/>
            <person name="Prost S."/>
        </authorList>
    </citation>
    <scope>NUCLEOTIDE SEQUENCE</scope>
</reference>
<dbReference type="EMBL" id="JABXBU010002228">
    <property type="protein sequence ID" value="KAF8771522.1"/>
    <property type="molecule type" value="Genomic_DNA"/>
</dbReference>
<proteinExistence type="predicted"/>
<dbReference type="SUPFAM" id="SSF49599">
    <property type="entry name" value="TRAF domain-like"/>
    <property type="match status" value="2"/>
</dbReference>
<reference evidence="3" key="2">
    <citation type="submission" date="2020-06" db="EMBL/GenBank/DDBJ databases">
        <authorList>
            <person name="Sheffer M."/>
        </authorList>
    </citation>
    <scope>NUCLEOTIDE SEQUENCE</scope>
</reference>
<comment type="caution">
    <text evidence="3">The sequence shown here is derived from an EMBL/GenBank/DDBJ whole genome shotgun (WGS) entry which is preliminary data.</text>
</comment>
<organism evidence="3 4">
    <name type="scientific">Argiope bruennichi</name>
    <name type="common">Wasp spider</name>
    <name type="synonym">Aranea bruennichi</name>
    <dbReference type="NCBI Taxonomy" id="94029"/>
    <lineage>
        <taxon>Eukaryota</taxon>
        <taxon>Metazoa</taxon>
        <taxon>Ecdysozoa</taxon>
        <taxon>Arthropoda</taxon>
        <taxon>Chelicerata</taxon>
        <taxon>Arachnida</taxon>
        <taxon>Araneae</taxon>
        <taxon>Araneomorphae</taxon>
        <taxon>Entelegynae</taxon>
        <taxon>Araneoidea</taxon>
        <taxon>Araneidae</taxon>
        <taxon>Argiope</taxon>
    </lineage>
</organism>
<accession>A0A8T0EEJ5</accession>
<dbReference type="Gene3D" id="1.25.40.420">
    <property type="match status" value="1"/>
</dbReference>
<dbReference type="PANTHER" id="PTHR24413">
    <property type="entry name" value="SPECKLE-TYPE POZ PROTEIN"/>
    <property type="match status" value="1"/>
</dbReference>
<dbReference type="Pfam" id="PF00917">
    <property type="entry name" value="MATH"/>
    <property type="match status" value="1"/>
</dbReference>
<dbReference type="PROSITE" id="PS50097">
    <property type="entry name" value="BTB"/>
    <property type="match status" value="1"/>
</dbReference>
<dbReference type="GO" id="GO:0030163">
    <property type="term" value="P:protein catabolic process"/>
    <property type="evidence" value="ECO:0007669"/>
    <property type="project" value="UniProtKB-ARBA"/>
</dbReference>
<evidence type="ECO:0000259" key="1">
    <source>
        <dbReference type="PROSITE" id="PS50097"/>
    </source>
</evidence>
<dbReference type="InterPro" id="IPR000210">
    <property type="entry name" value="BTB/POZ_dom"/>
</dbReference>
<dbReference type="PROSITE" id="PS50144">
    <property type="entry name" value="MATH"/>
    <property type="match status" value="1"/>
</dbReference>
<dbReference type="InterPro" id="IPR002083">
    <property type="entry name" value="MATH/TRAF_dom"/>
</dbReference>
<dbReference type="Gene3D" id="2.60.210.10">
    <property type="entry name" value="Apoptosis, Tumor Necrosis Factor Receptor Associated Protein 2, Chain A"/>
    <property type="match status" value="1"/>
</dbReference>